<name>A0A2N6NG47_BEABA</name>
<gene>
    <name evidence="2" type="ORF">BM221_008388</name>
</gene>
<feature type="region of interest" description="Disordered" evidence="1">
    <location>
        <begin position="40"/>
        <end position="78"/>
    </location>
</feature>
<accession>A0A2N6NG47</accession>
<protein>
    <submittedName>
        <fullName evidence="2">Uncharacterized protein</fullName>
    </submittedName>
</protein>
<dbReference type="Proteomes" id="UP000235728">
    <property type="component" value="Unassembled WGS sequence"/>
</dbReference>
<sequence>MEQEQRLLEMKDNPATAAFATKTAETAGISIAMPEFSTTEALTTRNTDEVYSGSTDSDSDSDSDSDGDGDDDDDFADDPEAVVYEHNSATGAELLARIRTALAMHPTAPFAEVRRFLEHNGSVIRHLATMTVPHPDHYVTEPTTGTLHEPVVRGAKKATAGGGGCETLVAVAMLDWHSPLIDRHLANMVFYERERKTLRFREVMRKYRRGTHSRGAYRWLRAHNATSCIWDDEQRRACERRRRRRRRLRVQHRGSRLVNEVRADGDEVMEE</sequence>
<feature type="compositionally biased region" description="Acidic residues" evidence="1">
    <location>
        <begin position="57"/>
        <end position="78"/>
    </location>
</feature>
<organism evidence="2 3">
    <name type="scientific">Beauveria bassiana</name>
    <name type="common">White muscardine disease fungus</name>
    <name type="synonym">Tritirachium shiotae</name>
    <dbReference type="NCBI Taxonomy" id="176275"/>
    <lineage>
        <taxon>Eukaryota</taxon>
        <taxon>Fungi</taxon>
        <taxon>Dikarya</taxon>
        <taxon>Ascomycota</taxon>
        <taxon>Pezizomycotina</taxon>
        <taxon>Sordariomycetes</taxon>
        <taxon>Hypocreomycetidae</taxon>
        <taxon>Hypocreales</taxon>
        <taxon>Cordycipitaceae</taxon>
        <taxon>Beauveria</taxon>
    </lineage>
</organism>
<evidence type="ECO:0000313" key="2">
    <source>
        <dbReference type="EMBL" id="PMB66186.1"/>
    </source>
</evidence>
<evidence type="ECO:0000313" key="3">
    <source>
        <dbReference type="Proteomes" id="UP000235728"/>
    </source>
</evidence>
<evidence type="ECO:0000256" key="1">
    <source>
        <dbReference type="SAM" id="MobiDB-lite"/>
    </source>
</evidence>
<dbReference type="AlphaFoldDB" id="A0A2N6NG47"/>
<comment type="caution">
    <text evidence="2">The sequence shown here is derived from an EMBL/GenBank/DDBJ whole genome shotgun (WGS) entry which is preliminary data.</text>
</comment>
<dbReference type="EMBL" id="MRVG01000009">
    <property type="protein sequence ID" value="PMB66186.1"/>
    <property type="molecule type" value="Genomic_DNA"/>
</dbReference>
<proteinExistence type="predicted"/>
<reference evidence="2 3" key="1">
    <citation type="journal article" date="2016" name="Appl. Microbiol. Biotechnol.">
        <title>Characterization of T-DNA insertion mutants with decreased virulence in the entomopathogenic fungus Beauveria bassiana JEF-007.</title>
        <authorList>
            <person name="Kim S."/>
            <person name="Lee S.J."/>
            <person name="Nai Y.S."/>
            <person name="Yu J.S."/>
            <person name="Lee M.R."/>
            <person name="Yang Y.T."/>
            <person name="Kim J.S."/>
        </authorList>
    </citation>
    <scope>NUCLEOTIDE SEQUENCE [LARGE SCALE GENOMIC DNA]</scope>
    <source>
        <strain evidence="2 3">JEF-007</strain>
    </source>
</reference>